<dbReference type="EMBL" id="QCXM01000009">
    <property type="protein sequence ID" value="PUT46772.1"/>
    <property type="molecule type" value="Genomic_DNA"/>
</dbReference>
<accession>A0A3A5L8C1</accession>
<dbReference type="RefSeq" id="WP_108293505.1">
    <property type="nucleotide sequence ID" value="NZ_CAAAIR010000006.1"/>
</dbReference>
<dbReference type="CDD" id="cd09917">
    <property type="entry name" value="F-box_SF"/>
    <property type="match status" value="1"/>
</dbReference>
<feature type="domain" description="F-box" evidence="2">
    <location>
        <begin position="203"/>
        <end position="251"/>
    </location>
</feature>
<dbReference type="PANTHER" id="PTHR47485:SF1">
    <property type="entry name" value="THYLAKOID LUMENAL 17.4 KDA PROTEIN, CHLOROPLASTIC"/>
    <property type="match status" value="1"/>
</dbReference>
<organism evidence="4 7">
    <name type="scientific">Legionella taurinensis</name>
    <dbReference type="NCBI Taxonomy" id="70611"/>
    <lineage>
        <taxon>Bacteria</taxon>
        <taxon>Pseudomonadati</taxon>
        <taxon>Pseudomonadota</taxon>
        <taxon>Gammaproteobacteria</taxon>
        <taxon>Legionellales</taxon>
        <taxon>Legionellaceae</taxon>
        <taxon>Legionella</taxon>
    </lineage>
</organism>
<gene>
    <name evidence="4" type="ORF">D6J04_06620</name>
    <name evidence="3" type="ORF">DB745_09575</name>
    <name evidence="5" type="ORF">DIZ81_09570</name>
</gene>
<evidence type="ECO:0000259" key="2">
    <source>
        <dbReference type="PROSITE" id="PS50181"/>
    </source>
</evidence>
<evidence type="ECO:0000313" key="6">
    <source>
        <dbReference type="Proteomes" id="UP000251035"/>
    </source>
</evidence>
<dbReference type="Proteomes" id="UP000306421">
    <property type="component" value="Unassembled WGS sequence"/>
</dbReference>
<evidence type="ECO:0000313" key="4">
    <source>
        <dbReference type="EMBL" id="RJT47802.1"/>
    </source>
</evidence>
<comment type="caution">
    <text evidence="4">The sequence shown here is derived from an EMBL/GenBank/DDBJ whole genome shotgun (WGS) entry which is preliminary data.</text>
</comment>
<dbReference type="Proteomes" id="UP000270757">
    <property type="component" value="Unassembled WGS sequence"/>
</dbReference>
<proteinExistence type="predicted"/>
<keyword evidence="6" id="KW-1185">Reference proteome</keyword>
<dbReference type="EMBL" id="QZWB01000005">
    <property type="protein sequence ID" value="RJT47802.1"/>
    <property type="molecule type" value="Genomic_DNA"/>
</dbReference>
<dbReference type="InterPro" id="IPR001646">
    <property type="entry name" value="5peptide_repeat"/>
</dbReference>
<dbReference type="SUPFAM" id="SSF141571">
    <property type="entry name" value="Pentapeptide repeat-like"/>
    <property type="match status" value="1"/>
</dbReference>
<reference evidence="5 8" key="2">
    <citation type="submission" date="2018-04" db="EMBL/GenBank/DDBJ databases">
        <title>Whole genome sequence comparison of clinical and drinking water Legionella pneumophila isolates.</title>
        <authorList>
            <person name="Garner E."/>
        </authorList>
    </citation>
    <scope>NUCLEOTIDE SEQUENCE [LARGE SCALE GENOMIC DNA]</scope>
    <source>
        <strain evidence="5 8">WH02</strain>
    </source>
</reference>
<evidence type="ECO:0000313" key="7">
    <source>
        <dbReference type="Proteomes" id="UP000270757"/>
    </source>
</evidence>
<dbReference type="GeneID" id="48946955"/>
<dbReference type="InterPro" id="IPR001810">
    <property type="entry name" value="F-box_dom"/>
</dbReference>
<dbReference type="AlphaFoldDB" id="A0A3A5L8C1"/>
<protein>
    <recommendedName>
        <fullName evidence="2">F-box domain-containing protein</fullName>
    </recommendedName>
</protein>
<reference evidence="4 7" key="3">
    <citation type="submission" date="2018-09" db="EMBL/GenBank/DDBJ databases">
        <title>Draft genome sequences of Legionella taurinensis isolated from water samples.</title>
        <authorList>
            <person name="Chakeri A."/>
            <person name="Allerberger F."/>
            <person name="Kundi M."/>
            <person name="Ruppitsch W."/>
            <person name="Schmid D."/>
        </authorList>
    </citation>
    <scope>NUCLEOTIDE SEQUENCE [LARGE SCALE GENOMIC DNA]</scope>
    <source>
        <strain evidence="4 7">4570-18-6</strain>
    </source>
</reference>
<dbReference type="Pfam" id="PF12937">
    <property type="entry name" value="F-box-like"/>
    <property type="match status" value="1"/>
</dbReference>
<evidence type="ECO:0000256" key="1">
    <source>
        <dbReference type="ARBA" id="ARBA00022737"/>
    </source>
</evidence>
<dbReference type="PROSITE" id="PS50181">
    <property type="entry name" value="FBOX"/>
    <property type="match status" value="1"/>
</dbReference>
<evidence type="ECO:0000313" key="8">
    <source>
        <dbReference type="Proteomes" id="UP000306421"/>
    </source>
</evidence>
<sequence>MKNKFDSHEFREKNPDFDLPLFFCVDKKSKKFVQWVHDLKDFFDHDNFFTNESRQDEHCSSEFIVNTLPLKKKLEHLNWLLVEQDWLECHNSLVDDVKIDLFLRLFTQKYNIDNALSASHLWSFFHVCGQLQQSLIEVFEKRLNSERLISNHELKEESKSIAAYYCCLAQCKDMLSAIAAQIPSCNTKPNATSLRLPPSLPSQTVMDLLPQELQLMVFSHLDMEDLLAVQATSHHWSAIAAIAFADRFRKSPAQVIAYLSRAKPAEAYAFINGYRRTSEYKALYSLVTHGMPMSNREIACYMLTRHNDRLPDITRLCEACNDTRIDPEARIQLSIIIENDPEIIGKIDKSGAFALKKNTPAELFDLHINTFPERYINLLPSVYFSRMALVGADLSFAPLAHVTLFERDLSKACLVQADLRYAKLDHSRLEETDLSHANLRYASLQRASLVNAVLENTRLSEADLNHADLSGAKLKKTSLRAANLTGACLMGTVIDGADFTGANLSYASFIHVDLRDVDLSQMNLEWSYLHKVRLIPESVIKNTARLENFFITFEKMLLSHSEFSRQNLRKQMLKELKSLLMDAFLRTKKKRAWINLVFEYYPPSLFEKDFFLKTSHPFKALFEEFQLIEMNPSSLAISLPLQRAVVSLFAEFQKRISGEDKDIRLDDVIRQLRQILHKAPESANIHQISRLTNHRLFLLHVLYYSGIGVFSRDKVLKPFMVNYPNQSLEGLPEQSKRFASEIFDGELFQLEQLQPIKPEDLTPDSLYGDEDFILILKAPAKSSVKLGGLFITYTNYLAHGTRFMAFQVAIIDFETKQLRPAFTIDFQHFPDLSTEQFLPLGLGNMIGRLHGPGWISTELIPLLKAGLQLKKRLINYILATQKGPVAECLPFETVQPIVDKKEPESRLKTEEHPENRRLLNDNRHSLFAKKTTPPLPLPEESCCLVS</sequence>
<dbReference type="Gene3D" id="1.20.1280.50">
    <property type="match status" value="1"/>
</dbReference>
<dbReference type="PANTHER" id="PTHR47485">
    <property type="entry name" value="THYLAKOID LUMENAL 17.4 KDA PROTEIN, CHLOROPLASTIC"/>
    <property type="match status" value="1"/>
</dbReference>
<dbReference type="SUPFAM" id="SSF81383">
    <property type="entry name" value="F-box domain"/>
    <property type="match status" value="1"/>
</dbReference>
<dbReference type="Proteomes" id="UP000251035">
    <property type="component" value="Unassembled WGS sequence"/>
</dbReference>
<dbReference type="InterPro" id="IPR036047">
    <property type="entry name" value="F-box-like_dom_sf"/>
</dbReference>
<dbReference type="Gene3D" id="2.160.20.80">
    <property type="entry name" value="E3 ubiquitin-protein ligase SopA"/>
    <property type="match status" value="1"/>
</dbReference>
<dbReference type="Pfam" id="PF00805">
    <property type="entry name" value="Pentapeptide"/>
    <property type="match status" value="2"/>
</dbReference>
<dbReference type="OrthoDB" id="5630356at2"/>
<reference evidence="3 6" key="1">
    <citation type="submission" date="2018-04" db="EMBL/GenBank/DDBJ databases">
        <title>Whole genome sequence comparison of clinical and drinking water Legionella pneumophila isolates associated with the Flint Water Crisis.</title>
        <authorList>
            <person name="Garner E."/>
            <person name="Brown C."/>
            <person name="Schwake O."/>
            <person name="Coil D."/>
            <person name="Jospin G."/>
            <person name="Eisen J."/>
            <person name="Edwards M."/>
            <person name="Pruden A."/>
        </authorList>
    </citation>
    <scope>NUCLEOTIDE SEQUENCE [LARGE SCALE GENOMIC DNA]</scope>
    <source>
        <strain evidence="3 6">Genessee03</strain>
    </source>
</reference>
<evidence type="ECO:0000313" key="5">
    <source>
        <dbReference type="EMBL" id="TID41704.1"/>
    </source>
</evidence>
<name>A0A3A5L8C1_9GAMM</name>
<dbReference type="EMBL" id="QFGG01000008">
    <property type="protein sequence ID" value="TID41704.1"/>
    <property type="molecule type" value="Genomic_DNA"/>
</dbReference>
<keyword evidence="1" id="KW-0677">Repeat</keyword>
<evidence type="ECO:0000313" key="3">
    <source>
        <dbReference type="EMBL" id="PUT46772.1"/>
    </source>
</evidence>